<feature type="region of interest" description="Disordered" evidence="1">
    <location>
        <begin position="181"/>
        <end position="204"/>
    </location>
</feature>
<evidence type="ECO:0000313" key="2">
    <source>
        <dbReference type="EMBL" id="CAE0723029.1"/>
    </source>
</evidence>
<accession>A0A7S4AQQ8</accession>
<reference evidence="2" key="1">
    <citation type="submission" date="2021-01" db="EMBL/GenBank/DDBJ databases">
        <authorList>
            <person name="Corre E."/>
            <person name="Pelletier E."/>
            <person name="Niang G."/>
            <person name="Scheremetjew M."/>
            <person name="Finn R."/>
            <person name="Kale V."/>
            <person name="Holt S."/>
            <person name="Cochrane G."/>
            <person name="Meng A."/>
            <person name="Brown T."/>
            <person name="Cohen L."/>
        </authorList>
    </citation>
    <scope>NUCLEOTIDE SEQUENCE</scope>
    <source>
        <strain evidence="2">10249 10 AB</strain>
    </source>
</reference>
<feature type="compositionally biased region" description="Polar residues" evidence="1">
    <location>
        <begin position="182"/>
        <end position="196"/>
    </location>
</feature>
<name>A0A7S4AQQ8_9STRA</name>
<feature type="compositionally biased region" description="Basic and acidic residues" evidence="1">
    <location>
        <begin position="14"/>
        <end position="24"/>
    </location>
</feature>
<organism evidence="2">
    <name type="scientific">Pseudo-nitzschia australis</name>
    <dbReference type="NCBI Taxonomy" id="44445"/>
    <lineage>
        <taxon>Eukaryota</taxon>
        <taxon>Sar</taxon>
        <taxon>Stramenopiles</taxon>
        <taxon>Ochrophyta</taxon>
        <taxon>Bacillariophyta</taxon>
        <taxon>Bacillariophyceae</taxon>
        <taxon>Bacillariophycidae</taxon>
        <taxon>Bacillariales</taxon>
        <taxon>Bacillariaceae</taxon>
        <taxon>Pseudo-nitzschia</taxon>
    </lineage>
</organism>
<sequence>MRKESLARVTTKIQESKSGPKHDTFPGIDCETTNTETTTFKTNSKLTTRKPVEKGFGDWLVDCIENDYNSRFLEWEPSISCWVVMINNIKIRRKVSTALYNWGKRKQRKVAAPSKSHPQASLANNCISPTIRNENNKSNSNSNNDNYIMYNNRDDENDMAYQFIGGRGRLPSQQGMCCGMGTSISNDDNNPASSGGNKRARCWQ</sequence>
<dbReference type="EMBL" id="HBIX01022661">
    <property type="protein sequence ID" value="CAE0723029.1"/>
    <property type="molecule type" value="Transcribed_RNA"/>
</dbReference>
<feature type="region of interest" description="Disordered" evidence="1">
    <location>
        <begin position="1"/>
        <end position="25"/>
    </location>
</feature>
<gene>
    <name evidence="2" type="ORF">PAUS00366_LOCUS15785</name>
</gene>
<proteinExistence type="predicted"/>
<protein>
    <submittedName>
        <fullName evidence="2">Uncharacterized protein</fullName>
    </submittedName>
</protein>
<evidence type="ECO:0000256" key="1">
    <source>
        <dbReference type="SAM" id="MobiDB-lite"/>
    </source>
</evidence>
<dbReference type="AlphaFoldDB" id="A0A7S4AQQ8"/>